<dbReference type="InterPro" id="IPR027417">
    <property type="entry name" value="P-loop_NTPase"/>
</dbReference>
<dbReference type="PANTHER" id="PTHR24221">
    <property type="entry name" value="ATP-BINDING CASSETTE SUB-FAMILY B"/>
    <property type="match status" value="1"/>
</dbReference>
<comment type="caution">
    <text evidence="10">The sequence shown here is derived from an EMBL/GenBank/DDBJ whole genome shotgun (WGS) entry which is preliminary data.</text>
</comment>
<dbReference type="OrthoDB" id="2328604at2"/>
<dbReference type="SMART" id="SM00382">
    <property type="entry name" value="AAA"/>
    <property type="match status" value="1"/>
</dbReference>
<keyword evidence="4 10" id="KW-0067">ATP-binding</keyword>
<sequence>MRLCMKCRVIIIRKERMSMRLKEAWQETCKFIRMMRASEPHLILYLFLTALITASVPFITLYFSARILNLLMISQFEPAMNNVFWMIGLSGLLTLISKALNQRFIKIRDISEYKIRQRVIEKSYQIEYEDLEKTETLDEIRKADQGSNGGGGTGEQLRDLLQFLTMFFSMLFSLLFVALLLVQIFLSAQDKTLPLLSLGALLLVYGAVIGIGSRLSAKSGQLLQKMKRDNVHNNAISNYVGNLGMSINHGKDIRLFQMQELILQLFEKTLIGARFYMDWGTTNGRINGFILFLTQLASGMTYLVIGIIAMQGTIGIGEVMLYANAILRFTTSLVTLASSYNNLAYRYEYLNSYEAFIQRPNLGYEGTLPIEKRDDHEYHLTFDHVSYCYPGQKVYALKDVSFDLEMKKHFAVVGRNGAGKTTFIKLMCRLTEPTSGRILLNGIDIRKYDIEEYMQIFSVVFQDFKLMEMPLGENLASGSQVDEKRACQVLEEVGLGPRLQKMKQGLKTQLGKENGDGELLSGGEAQKAAIARALYKDAPIVILDEPTAALDPISEAEIYENFSELVKDKTSIFISHRMSSCKFCDEIIVFDQGQIIQRGTHDQLAAQPGLYQELWEAQAQYYRRPALKLI</sequence>
<feature type="transmembrane region" description="Helical" evidence="7">
    <location>
        <begin position="42"/>
        <end position="63"/>
    </location>
</feature>
<feature type="transmembrane region" description="Helical" evidence="7">
    <location>
        <begin position="289"/>
        <end position="309"/>
    </location>
</feature>
<gene>
    <name evidence="11" type="ORF">GKD88_11905</name>
    <name evidence="10" type="ORF">GKE08_12235</name>
</gene>
<evidence type="ECO:0000259" key="8">
    <source>
        <dbReference type="PROSITE" id="PS50893"/>
    </source>
</evidence>
<dbReference type="PROSITE" id="PS50929">
    <property type="entry name" value="ABC_TM1F"/>
    <property type="match status" value="1"/>
</dbReference>
<evidence type="ECO:0000256" key="4">
    <source>
        <dbReference type="ARBA" id="ARBA00022840"/>
    </source>
</evidence>
<evidence type="ECO:0000313" key="11">
    <source>
        <dbReference type="EMBL" id="MSC33824.1"/>
    </source>
</evidence>
<feature type="transmembrane region" description="Helical" evidence="7">
    <location>
        <begin position="163"/>
        <end position="186"/>
    </location>
</feature>
<dbReference type="PROSITE" id="PS50893">
    <property type="entry name" value="ABC_TRANSPORTER_2"/>
    <property type="match status" value="1"/>
</dbReference>
<evidence type="ECO:0000256" key="6">
    <source>
        <dbReference type="ARBA" id="ARBA00023136"/>
    </source>
</evidence>
<feature type="domain" description="ABC transporter" evidence="8">
    <location>
        <begin position="380"/>
        <end position="617"/>
    </location>
</feature>
<dbReference type="GO" id="GO:0005886">
    <property type="term" value="C:plasma membrane"/>
    <property type="evidence" value="ECO:0007669"/>
    <property type="project" value="UniProtKB-SubCell"/>
</dbReference>
<evidence type="ECO:0000256" key="2">
    <source>
        <dbReference type="ARBA" id="ARBA00022692"/>
    </source>
</evidence>
<feature type="transmembrane region" description="Helical" evidence="7">
    <location>
        <begin position="83"/>
        <end position="100"/>
    </location>
</feature>
<dbReference type="GO" id="GO:0005524">
    <property type="term" value="F:ATP binding"/>
    <property type="evidence" value="ECO:0007669"/>
    <property type="project" value="UniProtKB-KW"/>
</dbReference>
<dbReference type="PANTHER" id="PTHR24221:SF646">
    <property type="entry name" value="HAEMOLYSIN SECRETION ATP-BINDING PROTEIN"/>
    <property type="match status" value="1"/>
</dbReference>
<accession>A0A6N7S873</accession>
<dbReference type="InterPro" id="IPR017871">
    <property type="entry name" value="ABC_transporter-like_CS"/>
</dbReference>
<comment type="subcellular location">
    <subcellularLocation>
        <location evidence="1">Cell membrane</location>
        <topology evidence="1">Multi-pass membrane protein</topology>
    </subcellularLocation>
</comment>
<feature type="transmembrane region" description="Helical" evidence="7">
    <location>
        <begin position="198"/>
        <end position="217"/>
    </location>
</feature>
<dbReference type="Gene3D" id="3.40.50.300">
    <property type="entry name" value="P-loop containing nucleotide triphosphate hydrolases"/>
    <property type="match status" value="1"/>
</dbReference>
<dbReference type="Gene3D" id="1.20.1560.10">
    <property type="entry name" value="ABC transporter type 1, transmembrane domain"/>
    <property type="match status" value="1"/>
</dbReference>
<reference evidence="12 13" key="1">
    <citation type="journal article" date="2019" name="Nat. Med.">
        <title>A library of human gut bacterial isolates paired with longitudinal multiomics data enables mechanistic microbiome research.</title>
        <authorList>
            <person name="Poyet M."/>
            <person name="Groussin M."/>
            <person name="Gibbons S.M."/>
            <person name="Avila-Pacheco J."/>
            <person name="Jiang X."/>
            <person name="Kearney S.M."/>
            <person name="Perrotta A.R."/>
            <person name="Berdy B."/>
            <person name="Zhao S."/>
            <person name="Lieberman T.D."/>
            <person name="Swanson P.K."/>
            <person name="Smith M."/>
            <person name="Roesemann S."/>
            <person name="Alexander J.E."/>
            <person name="Rich S.A."/>
            <person name="Livny J."/>
            <person name="Vlamakis H."/>
            <person name="Clish C."/>
            <person name="Bullock K."/>
            <person name="Deik A."/>
            <person name="Scott J."/>
            <person name="Pierce K.A."/>
            <person name="Xavier R.J."/>
            <person name="Alm E.J."/>
        </authorList>
    </citation>
    <scope>NUCLEOTIDE SEQUENCE [LARGE SCALE GENOMIC DNA]</scope>
    <source>
        <strain evidence="10 12">BIOML-A4</strain>
        <strain evidence="11 13">BIOML-A5</strain>
    </source>
</reference>
<dbReference type="EMBL" id="WKPJ01000020">
    <property type="protein sequence ID" value="MSA90094.1"/>
    <property type="molecule type" value="Genomic_DNA"/>
</dbReference>
<evidence type="ECO:0000256" key="1">
    <source>
        <dbReference type="ARBA" id="ARBA00004651"/>
    </source>
</evidence>
<dbReference type="GO" id="GO:0016887">
    <property type="term" value="F:ATP hydrolysis activity"/>
    <property type="evidence" value="ECO:0007669"/>
    <property type="project" value="InterPro"/>
</dbReference>
<evidence type="ECO:0000256" key="5">
    <source>
        <dbReference type="ARBA" id="ARBA00022989"/>
    </source>
</evidence>
<organism evidence="10 12">
    <name type="scientific">Holdemania massiliensis</name>
    <dbReference type="NCBI Taxonomy" id="1468449"/>
    <lineage>
        <taxon>Bacteria</taxon>
        <taxon>Bacillati</taxon>
        <taxon>Bacillota</taxon>
        <taxon>Erysipelotrichia</taxon>
        <taxon>Erysipelotrichales</taxon>
        <taxon>Erysipelotrichaceae</taxon>
        <taxon>Holdemania</taxon>
    </lineage>
</organism>
<dbReference type="CDD" id="cd03228">
    <property type="entry name" value="ABCC_MRP_Like"/>
    <property type="match status" value="1"/>
</dbReference>
<keyword evidence="5 7" id="KW-1133">Transmembrane helix</keyword>
<name>A0A6N7S873_9FIRM</name>
<keyword evidence="13" id="KW-1185">Reference proteome</keyword>
<dbReference type="PROSITE" id="PS00211">
    <property type="entry name" value="ABC_TRANSPORTER_1"/>
    <property type="match status" value="1"/>
</dbReference>
<dbReference type="InterPro" id="IPR039421">
    <property type="entry name" value="Type_1_exporter"/>
</dbReference>
<dbReference type="SUPFAM" id="SSF90123">
    <property type="entry name" value="ABC transporter transmembrane region"/>
    <property type="match status" value="1"/>
</dbReference>
<keyword evidence="6 7" id="KW-0472">Membrane</keyword>
<evidence type="ECO:0000259" key="9">
    <source>
        <dbReference type="PROSITE" id="PS50929"/>
    </source>
</evidence>
<dbReference type="InterPro" id="IPR003439">
    <property type="entry name" value="ABC_transporter-like_ATP-bd"/>
</dbReference>
<keyword evidence="3" id="KW-0547">Nucleotide-binding</keyword>
<dbReference type="Proteomes" id="UP000480929">
    <property type="component" value="Unassembled WGS sequence"/>
</dbReference>
<dbReference type="InterPro" id="IPR003593">
    <property type="entry name" value="AAA+_ATPase"/>
</dbReference>
<dbReference type="SUPFAM" id="SSF52540">
    <property type="entry name" value="P-loop containing nucleoside triphosphate hydrolases"/>
    <property type="match status" value="1"/>
</dbReference>
<dbReference type="GO" id="GO:0034040">
    <property type="term" value="F:ATPase-coupled lipid transmembrane transporter activity"/>
    <property type="evidence" value="ECO:0007669"/>
    <property type="project" value="TreeGrafter"/>
</dbReference>
<evidence type="ECO:0000256" key="7">
    <source>
        <dbReference type="SAM" id="Phobius"/>
    </source>
</evidence>
<dbReference type="AlphaFoldDB" id="A0A6N7S873"/>
<evidence type="ECO:0000313" key="12">
    <source>
        <dbReference type="Proteomes" id="UP000433575"/>
    </source>
</evidence>
<protein>
    <submittedName>
        <fullName evidence="10">ATP-binding cassette domain-containing protein</fullName>
    </submittedName>
</protein>
<dbReference type="Pfam" id="PF00005">
    <property type="entry name" value="ABC_tran"/>
    <property type="match status" value="1"/>
</dbReference>
<dbReference type="Proteomes" id="UP000433575">
    <property type="component" value="Unassembled WGS sequence"/>
</dbReference>
<proteinExistence type="predicted"/>
<dbReference type="EMBL" id="WKPI01000022">
    <property type="protein sequence ID" value="MSC33824.1"/>
    <property type="molecule type" value="Genomic_DNA"/>
</dbReference>
<evidence type="ECO:0000313" key="10">
    <source>
        <dbReference type="EMBL" id="MSA90094.1"/>
    </source>
</evidence>
<evidence type="ECO:0000256" key="3">
    <source>
        <dbReference type="ARBA" id="ARBA00022741"/>
    </source>
</evidence>
<keyword evidence="2 7" id="KW-0812">Transmembrane</keyword>
<evidence type="ECO:0000313" key="13">
    <source>
        <dbReference type="Proteomes" id="UP000480929"/>
    </source>
</evidence>
<dbReference type="GO" id="GO:0140359">
    <property type="term" value="F:ABC-type transporter activity"/>
    <property type="evidence" value="ECO:0007669"/>
    <property type="project" value="InterPro"/>
</dbReference>
<dbReference type="InterPro" id="IPR036640">
    <property type="entry name" value="ABC1_TM_sf"/>
</dbReference>
<dbReference type="InterPro" id="IPR011527">
    <property type="entry name" value="ABC1_TM_dom"/>
</dbReference>
<feature type="domain" description="ABC transmembrane type-1" evidence="9">
    <location>
        <begin position="46"/>
        <end position="344"/>
    </location>
</feature>